<evidence type="ECO:0000256" key="1">
    <source>
        <dbReference type="SAM" id="Phobius"/>
    </source>
</evidence>
<feature type="transmembrane region" description="Helical" evidence="1">
    <location>
        <begin position="41"/>
        <end position="59"/>
    </location>
</feature>
<organism evidence="2 3">
    <name type="scientific">Mytilus galloprovincialis</name>
    <name type="common">Mediterranean mussel</name>
    <dbReference type="NCBI Taxonomy" id="29158"/>
    <lineage>
        <taxon>Eukaryota</taxon>
        <taxon>Metazoa</taxon>
        <taxon>Spiralia</taxon>
        <taxon>Lophotrochozoa</taxon>
        <taxon>Mollusca</taxon>
        <taxon>Bivalvia</taxon>
        <taxon>Autobranchia</taxon>
        <taxon>Pteriomorphia</taxon>
        <taxon>Mytilida</taxon>
        <taxon>Mytiloidea</taxon>
        <taxon>Mytilidae</taxon>
        <taxon>Mytilinae</taxon>
        <taxon>Mytilus</taxon>
    </lineage>
</organism>
<gene>
    <name evidence="2" type="ORF">MGAL_10B066985</name>
</gene>
<accession>A0A8B6FV59</accession>
<evidence type="ECO:0000313" key="3">
    <source>
        <dbReference type="Proteomes" id="UP000596742"/>
    </source>
</evidence>
<dbReference type="AlphaFoldDB" id="A0A8B6FV59"/>
<protein>
    <submittedName>
        <fullName evidence="2">Uncharacterized protein</fullName>
    </submittedName>
</protein>
<dbReference type="Proteomes" id="UP000596742">
    <property type="component" value="Unassembled WGS sequence"/>
</dbReference>
<name>A0A8B6FV59_MYTGA</name>
<dbReference type="EMBL" id="UYJE01007356">
    <property type="protein sequence ID" value="VDI54048.1"/>
    <property type="molecule type" value="Genomic_DNA"/>
</dbReference>
<reference evidence="2" key="1">
    <citation type="submission" date="2018-11" db="EMBL/GenBank/DDBJ databases">
        <authorList>
            <person name="Alioto T."/>
            <person name="Alioto T."/>
        </authorList>
    </citation>
    <scope>NUCLEOTIDE SEQUENCE</scope>
</reference>
<sequence>MSRLATRLGSNFLKVKKVLIQNDFRRLSSINTLKDKYGKNVLTYIGVVMVTPVAAYMIYAQTRETGIGFTYFGKGKVIDGPTIEVGQNGMKLEFTTDHNGKTAYLKENEKYKNDEYEFRKKIGNPKVVYHKDTDLSDVKFRLLQKRKPVQ</sequence>
<comment type="caution">
    <text evidence="2">The sequence shown here is derived from an EMBL/GenBank/DDBJ whole genome shotgun (WGS) entry which is preliminary data.</text>
</comment>
<proteinExistence type="predicted"/>
<evidence type="ECO:0000313" key="2">
    <source>
        <dbReference type="EMBL" id="VDI54048.1"/>
    </source>
</evidence>
<keyword evidence="3" id="KW-1185">Reference proteome</keyword>
<keyword evidence="1" id="KW-1133">Transmembrane helix</keyword>
<keyword evidence="1" id="KW-0812">Transmembrane</keyword>
<keyword evidence="1" id="KW-0472">Membrane</keyword>